<dbReference type="PROSITE" id="PS51257">
    <property type="entry name" value="PROKAR_LIPOPROTEIN"/>
    <property type="match status" value="1"/>
</dbReference>
<dbReference type="OrthoDB" id="2086224at2"/>
<dbReference type="AlphaFoldDB" id="G7UQV8"/>
<dbReference type="Gene3D" id="3.40.50.1820">
    <property type="entry name" value="alpha/beta hydrolase"/>
    <property type="match status" value="1"/>
</dbReference>
<protein>
    <submittedName>
        <fullName evidence="1">Lipoprotein</fullName>
    </submittedName>
</protein>
<dbReference type="RefSeq" id="WP_014161203.1">
    <property type="nucleotide sequence ID" value="NC_016147.2"/>
</dbReference>
<dbReference type="SUPFAM" id="SSF53474">
    <property type="entry name" value="alpha/beta-Hydrolases"/>
    <property type="match status" value="1"/>
</dbReference>
<keyword evidence="1" id="KW-0449">Lipoprotein</keyword>
<dbReference type="Pfam" id="PF26363">
    <property type="entry name" value="Phospholipase-like"/>
    <property type="match status" value="1"/>
</dbReference>
<dbReference type="Proteomes" id="UP000005870">
    <property type="component" value="Chromosome"/>
</dbReference>
<dbReference type="STRING" id="1045855.DSC_11930"/>
<organism evidence="1 2">
    <name type="scientific">Pseudoxanthomonas spadix (strain BD-a59)</name>
    <dbReference type="NCBI Taxonomy" id="1045855"/>
    <lineage>
        <taxon>Bacteria</taxon>
        <taxon>Pseudomonadati</taxon>
        <taxon>Pseudomonadota</taxon>
        <taxon>Gammaproteobacteria</taxon>
        <taxon>Lysobacterales</taxon>
        <taxon>Lysobacteraceae</taxon>
        <taxon>Pseudoxanthomonas</taxon>
    </lineage>
</organism>
<dbReference type="eggNOG" id="COG2267">
    <property type="taxonomic scope" value="Bacteria"/>
</dbReference>
<reference evidence="1 2" key="1">
    <citation type="journal article" date="2012" name="J. Bacteriol.">
        <title>Complete Genome Sequence of the BTEX-Degrading Bacterium Pseudoxanthomonas spadix BD-a59.</title>
        <authorList>
            <person name="Lee S.H."/>
            <person name="Jin H.M."/>
            <person name="Lee H.J."/>
            <person name="Kim J.M."/>
            <person name="Jeon C.O."/>
        </authorList>
    </citation>
    <scope>NUCLEOTIDE SEQUENCE [LARGE SCALE GENOMIC DNA]</scope>
    <source>
        <strain evidence="1 2">BD-a59</strain>
    </source>
</reference>
<dbReference type="HOGENOM" id="CLU_1076433_0_0_6"/>
<sequence>MDIGFKGSIERLALGLALVAVAGCTTVTQREVTFDGHPSGASIEIREAASEMWLYAQLASTAYGDERKFALPDHVTPETDPITLWSGFKAQAFNVAPPSGAPYIVIAYAGTEGLGDWVFGNFNPFQTQGRQGLALLRRLQQKYPTRKFVLVGHSLGGGISKYAATRLPDVVAYVFNPSLVATSGPYGSVETVNGISQYAEVLAGVRKILPNGPGEYTTLGCHKAGAIGRHSIRVIAECLTHVAAWESAQAQTSLELNRLTPRRRIDPQTHTLVL</sequence>
<dbReference type="InterPro" id="IPR029058">
    <property type="entry name" value="AB_hydrolase_fold"/>
</dbReference>
<proteinExistence type="predicted"/>
<dbReference type="EMBL" id="CP003093">
    <property type="protein sequence ID" value="AER57030.1"/>
    <property type="molecule type" value="Genomic_DNA"/>
</dbReference>
<gene>
    <name evidence="1" type="ordered locus">DSC_11930</name>
</gene>
<accession>G7UQV8</accession>
<dbReference type="KEGG" id="psd:DSC_11930"/>
<name>G7UQV8_PSEUP</name>
<evidence type="ECO:0000313" key="1">
    <source>
        <dbReference type="EMBL" id="AER57030.1"/>
    </source>
</evidence>
<evidence type="ECO:0000313" key="2">
    <source>
        <dbReference type="Proteomes" id="UP000005870"/>
    </source>
</evidence>
<keyword evidence="2" id="KW-1185">Reference proteome</keyword>
<dbReference type="GO" id="GO:0006629">
    <property type="term" value="P:lipid metabolic process"/>
    <property type="evidence" value="ECO:0007669"/>
    <property type="project" value="InterPro"/>
</dbReference>